<protein>
    <submittedName>
        <fullName evidence="1">Uncharacterized protein</fullName>
    </submittedName>
</protein>
<accession>A0A6C0CWN1</accession>
<name>A0A6C0CWN1_9ZZZZ</name>
<dbReference type="EMBL" id="MN739490">
    <property type="protein sequence ID" value="QHT08119.1"/>
    <property type="molecule type" value="Genomic_DNA"/>
</dbReference>
<organism evidence="1">
    <name type="scientific">viral metagenome</name>
    <dbReference type="NCBI Taxonomy" id="1070528"/>
    <lineage>
        <taxon>unclassified sequences</taxon>
        <taxon>metagenomes</taxon>
        <taxon>organismal metagenomes</taxon>
    </lineage>
</organism>
<reference evidence="1" key="1">
    <citation type="journal article" date="2020" name="Nature">
        <title>Giant virus diversity and host interactions through global metagenomics.</title>
        <authorList>
            <person name="Schulz F."/>
            <person name="Roux S."/>
            <person name="Paez-Espino D."/>
            <person name="Jungbluth S."/>
            <person name="Walsh D.A."/>
            <person name="Denef V.J."/>
            <person name="McMahon K.D."/>
            <person name="Konstantinidis K.T."/>
            <person name="Eloe-Fadrosh E.A."/>
            <person name="Kyrpides N.C."/>
            <person name="Woyke T."/>
        </authorList>
    </citation>
    <scope>NUCLEOTIDE SEQUENCE</scope>
    <source>
        <strain evidence="1">GVMAG-M-3300022752-39</strain>
    </source>
</reference>
<sequence length="182" mass="21824">MNYEEEPYEENNELNLDTNWIQEFEKTDQNYIPFYNEDVNEIKVTSLYVDNENNIETIKEEMLILKQENMVSREELIHIIKKNSFKDQKRYTILSLLKYNIDLETTHVKHYLKSVVPRDFLEVVKNIDNIPLKKTISMFQDLNTLFILFYEKTTPTGGSNHQTTKKIYISNNKTKKKQLKVF</sequence>
<evidence type="ECO:0000313" key="1">
    <source>
        <dbReference type="EMBL" id="QHT08119.1"/>
    </source>
</evidence>
<proteinExistence type="predicted"/>
<dbReference type="AlphaFoldDB" id="A0A6C0CWN1"/>